<evidence type="ECO:0000256" key="1">
    <source>
        <dbReference type="ARBA" id="ARBA00004302"/>
    </source>
</evidence>
<feature type="domain" description="ADAMTS cysteine-rich" evidence="18">
    <location>
        <begin position="50"/>
        <end position="117"/>
    </location>
</feature>
<keyword evidence="14" id="KW-0106">Calcium</keyword>
<proteinExistence type="predicted"/>
<keyword evidence="12 15" id="KW-1015">Disulfide bond</keyword>
<comment type="subcellular location">
    <subcellularLocation>
        <location evidence="1">Secreted</location>
        <location evidence="1">Extracellular space</location>
        <location evidence="1">Extracellular matrix</location>
        <location evidence="1">Basement membrane</location>
    </subcellularLocation>
</comment>
<feature type="compositionally biased region" description="Polar residues" evidence="16">
    <location>
        <begin position="862"/>
        <end position="873"/>
    </location>
</feature>
<reference evidence="20 21" key="1">
    <citation type="submission" date="2023-03" db="EMBL/GenBank/DDBJ databases">
        <title>High-quality genome of Scylla paramamosain provides insights in environmental adaptation.</title>
        <authorList>
            <person name="Zhang L."/>
        </authorList>
    </citation>
    <scope>NUCLEOTIDE SEQUENCE [LARGE SCALE GENOMIC DNA]</scope>
    <source>
        <strain evidence="20">LZ_2023a</strain>
        <tissue evidence="20">Muscle</tissue>
    </source>
</reference>
<keyword evidence="3" id="KW-0272">Extracellular matrix</keyword>
<feature type="disulfide bond" evidence="15">
    <location>
        <begin position="143"/>
        <end position="181"/>
    </location>
</feature>
<evidence type="ECO:0000259" key="18">
    <source>
        <dbReference type="Pfam" id="PF17771"/>
    </source>
</evidence>
<dbReference type="EMBL" id="JARAKH010000027">
    <property type="protein sequence ID" value="KAK8389378.1"/>
    <property type="molecule type" value="Genomic_DNA"/>
</dbReference>
<feature type="compositionally biased region" description="Polar residues" evidence="16">
    <location>
        <begin position="762"/>
        <end position="781"/>
    </location>
</feature>
<dbReference type="Pfam" id="PF19236">
    <property type="entry name" value="ADAMTS_CR_3"/>
    <property type="match status" value="1"/>
</dbReference>
<feature type="domain" description="ADAMTS/ADAMTS-like Spacer 1" evidence="17">
    <location>
        <begin position="288"/>
        <end position="396"/>
    </location>
</feature>
<keyword evidence="10" id="KW-0084">Basement membrane</keyword>
<dbReference type="InterPro" id="IPR036383">
    <property type="entry name" value="TSP1_rpt_sf"/>
</dbReference>
<evidence type="ECO:0000256" key="9">
    <source>
        <dbReference type="ARBA" id="ARBA00022833"/>
    </source>
</evidence>
<feature type="disulfide bond" evidence="15">
    <location>
        <begin position="71"/>
        <end position="92"/>
    </location>
</feature>
<dbReference type="Pfam" id="PF05986">
    <property type="entry name" value="ADAMTS_spacer1"/>
    <property type="match status" value="1"/>
</dbReference>
<keyword evidence="13" id="KW-0325">Glycoprotein</keyword>
<evidence type="ECO:0000256" key="16">
    <source>
        <dbReference type="SAM" id="MobiDB-lite"/>
    </source>
</evidence>
<dbReference type="InterPro" id="IPR045371">
    <property type="entry name" value="ADAMTS_CR_3"/>
</dbReference>
<dbReference type="GO" id="GO:0006508">
    <property type="term" value="P:proteolysis"/>
    <property type="evidence" value="ECO:0007669"/>
    <property type="project" value="UniProtKB-KW"/>
</dbReference>
<dbReference type="FunFam" id="2.20.100.10:FF:000006">
    <property type="entry name" value="A disintegrin and metalloproteinase with thrombospondin motifs 1"/>
    <property type="match status" value="1"/>
</dbReference>
<dbReference type="Gene3D" id="2.20.100.10">
    <property type="entry name" value="Thrombospondin type-1 (TSP1) repeat"/>
    <property type="match status" value="4"/>
</dbReference>
<sequence length="1026" mass="110821">MSPHLTNDAKMITWSNCSRKEITHFLDRNWGTCLEDEPPTVEYRFPELPPGAMYDADHQCRLSYGQEATHCSDIEGMERVCQTLWCRINNRCITRMDPAAEGTHCGKHKWCSAGECVTMGEQPAAIHGNWGSWSSWSSCTRTCGAGVAVAVRHCDNPSPAYGGRYCTGDRKRYRICNTQECPENGISFRAVQCSQHGEQPYKGENRTWLPVLYQSSPCQLDCKPDNEFYSVKLLDSVVDGTPCKPGTKNMCINGRCKRVACDWTIDGEAQEDRCGQCHGDGTQCVTNRGVFNQTIGSGYVEAVTFPKEARNVKLHDLHDAANYLAIKDTNTGEYYLNGDWVIHWSGEYSANGIMMYYDRDGETESLLLPGPLKTPLTFMLLFQTENPGVSWEYTLPHANATYIPSFSWRHTEWSICSVTCGSGTQVSRVQCMEQEAGLVEDRYCSSQTRPKDRSRTCNTHACPAWWWSGPWQSCSVTCGAGGIRRRTVICVRSFGPTEQMALLDSACDQSGKPHETEACPSQAPCVQLLEWKVGPWSKSCGQDPCEYEEREVECVAPSGTCDPLSQPPYRRQCGNITCGTWQAGNWSKCSAPCGEGVQFRRVWCEGGLACREKDEPRSVRECTGNCLEEDTHLEIHEVLSEDPFTAHSSSLATDSTTSTTTPTTSSTTSLTTTTSPTSTSTTSQTSTSITSVTTSLSSTTASATTSTVLPPTSTILPSTTTTTSPTSTQSIITSSTTSPPPSPSTATTSPLLPSTTSDSVSIIQAISSPTPHDQSTATTSMPASTIPDATPTSTTTPLTITPPPTTTEEIKSHPTPFPTNDDPFNSTFTSALPLDLSTDSVATVLPTTQPSTTVSHSKDKTSAATEASLTQGLATSSSVSPPPALAPPSTPTEATTDHTSWPTRVPHPLDPDTPDSAELIPPSPDATHQEEAATISEGAGEQDATRTPAGEINNGTVTPEEVSSITPTPDGALGGVQLESKESPSPSELPRSSHVISETLNEIDLDSKPQVSKDKTLPDLKVLSGR</sequence>
<dbReference type="FunFam" id="2.60.120.830:FF:000001">
    <property type="entry name" value="A disintegrin and metalloproteinase with thrombospondin motifs 1"/>
    <property type="match status" value="1"/>
</dbReference>
<dbReference type="Proteomes" id="UP001487740">
    <property type="component" value="Unassembled WGS sequence"/>
</dbReference>
<keyword evidence="11" id="KW-0482">Metalloprotease</keyword>
<protein>
    <submittedName>
        <fullName evidence="20">Uncharacterized protein</fullName>
    </submittedName>
</protein>
<feature type="domain" description="ADAMTS/ADAMTS-like cysteine-rich" evidence="19">
    <location>
        <begin position="216"/>
        <end position="284"/>
    </location>
</feature>
<feature type="region of interest" description="Disordered" evidence="16">
    <location>
        <begin position="847"/>
        <end position="1026"/>
    </location>
</feature>
<keyword evidence="7" id="KW-0677">Repeat</keyword>
<feature type="binding site" evidence="14">
    <location>
        <position position="36"/>
    </location>
    <ligand>
        <name>Ca(2+)</name>
        <dbReference type="ChEBI" id="CHEBI:29108"/>
        <label>1</label>
    </ligand>
</feature>
<keyword evidence="6" id="KW-0732">Signal</keyword>
<evidence type="ECO:0000256" key="15">
    <source>
        <dbReference type="PIRSR" id="PIRSR613273-3"/>
    </source>
</evidence>
<evidence type="ECO:0000256" key="11">
    <source>
        <dbReference type="ARBA" id="ARBA00023049"/>
    </source>
</evidence>
<evidence type="ECO:0000313" key="20">
    <source>
        <dbReference type="EMBL" id="KAK8389378.1"/>
    </source>
</evidence>
<feature type="compositionally biased region" description="Low complexity" evidence="16">
    <location>
        <begin position="782"/>
        <end position="799"/>
    </location>
</feature>
<evidence type="ECO:0000256" key="2">
    <source>
        <dbReference type="ARBA" id="ARBA00022525"/>
    </source>
</evidence>
<dbReference type="SUPFAM" id="SSF55486">
    <property type="entry name" value="Metalloproteases ('zincins'), catalytic domain"/>
    <property type="match status" value="1"/>
</dbReference>
<dbReference type="GO" id="GO:0004222">
    <property type="term" value="F:metalloendopeptidase activity"/>
    <property type="evidence" value="ECO:0007669"/>
    <property type="project" value="TreeGrafter"/>
</dbReference>
<evidence type="ECO:0000259" key="19">
    <source>
        <dbReference type="Pfam" id="PF19236"/>
    </source>
</evidence>
<dbReference type="PRINTS" id="PR01857">
    <property type="entry name" value="ADAMTSFAMILY"/>
</dbReference>
<evidence type="ECO:0000313" key="21">
    <source>
        <dbReference type="Proteomes" id="UP001487740"/>
    </source>
</evidence>
<feature type="disulfide bond" evidence="15">
    <location>
        <begin position="139"/>
        <end position="176"/>
    </location>
</feature>
<keyword evidence="2" id="KW-0964">Secreted</keyword>
<evidence type="ECO:0000256" key="10">
    <source>
        <dbReference type="ARBA" id="ARBA00022869"/>
    </source>
</evidence>
<evidence type="ECO:0000256" key="5">
    <source>
        <dbReference type="ARBA" id="ARBA00022723"/>
    </source>
</evidence>
<name>A0AAW0TQD3_SCYPA</name>
<keyword evidence="4" id="KW-0645">Protease</keyword>
<feature type="disulfide bond" evidence="15">
    <location>
        <begin position="60"/>
        <end position="86"/>
    </location>
</feature>
<dbReference type="SUPFAM" id="SSF82895">
    <property type="entry name" value="TSP-1 type 1 repeat"/>
    <property type="match status" value="4"/>
</dbReference>
<feature type="region of interest" description="Disordered" evidence="16">
    <location>
        <begin position="645"/>
        <end position="824"/>
    </location>
</feature>
<evidence type="ECO:0000256" key="7">
    <source>
        <dbReference type="ARBA" id="ARBA00022737"/>
    </source>
</evidence>
<dbReference type="PANTHER" id="PTHR13723">
    <property type="entry name" value="ADAMTS A DISINTEGRIN AND METALLOPROTEASE WITH THROMBOSPONDIN MOTIFS PROTEASE"/>
    <property type="match status" value="1"/>
</dbReference>
<dbReference type="InterPro" id="IPR010294">
    <property type="entry name" value="ADAMTS_spacer1"/>
</dbReference>
<comment type="caution">
    <text evidence="20">The sequence shown here is derived from an EMBL/GenBank/DDBJ whole genome shotgun (WGS) entry which is preliminary data.</text>
</comment>
<dbReference type="GO" id="GO:0005604">
    <property type="term" value="C:basement membrane"/>
    <property type="evidence" value="ECO:0007669"/>
    <property type="project" value="UniProtKB-SubCell"/>
</dbReference>
<dbReference type="GO" id="GO:0046872">
    <property type="term" value="F:metal ion binding"/>
    <property type="evidence" value="ECO:0007669"/>
    <property type="project" value="UniProtKB-KW"/>
</dbReference>
<dbReference type="InterPro" id="IPR050439">
    <property type="entry name" value="ADAMTS_ADAMTS-like"/>
</dbReference>
<dbReference type="InterPro" id="IPR024079">
    <property type="entry name" value="MetalloPept_cat_dom_sf"/>
</dbReference>
<evidence type="ECO:0000256" key="8">
    <source>
        <dbReference type="ARBA" id="ARBA00022801"/>
    </source>
</evidence>
<dbReference type="Gene3D" id="3.40.390.10">
    <property type="entry name" value="Collagenase (Catalytic Domain)"/>
    <property type="match status" value="1"/>
</dbReference>
<feature type="disulfide bond" evidence="15">
    <location>
        <begin position="154"/>
        <end position="166"/>
    </location>
</feature>
<feature type="compositionally biased region" description="Basic and acidic residues" evidence="16">
    <location>
        <begin position="1005"/>
        <end position="1018"/>
    </location>
</feature>
<dbReference type="Gene3D" id="3.40.1620.60">
    <property type="match status" value="1"/>
</dbReference>
<organism evidence="20 21">
    <name type="scientific">Scylla paramamosain</name>
    <name type="common">Mud crab</name>
    <dbReference type="NCBI Taxonomy" id="85552"/>
    <lineage>
        <taxon>Eukaryota</taxon>
        <taxon>Metazoa</taxon>
        <taxon>Ecdysozoa</taxon>
        <taxon>Arthropoda</taxon>
        <taxon>Crustacea</taxon>
        <taxon>Multicrustacea</taxon>
        <taxon>Malacostraca</taxon>
        <taxon>Eumalacostraca</taxon>
        <taxon>Eucarida</taxon>
        <taxon>Decapoda</taxon>
        <taxon>Pleocyemata</taxon>
        <taxon>Brachyura</taxon>
        <taxon>Eubrachyura</taxon>
        <taxon>Portunoidea</taxon>
        <taxon>Portunidae</taxon>
        <taxon>Portuninae</taxon>
        <taxon>Scylla</taxon>
    </lineage>
</organism>
<dbReference type="Pfam" id="PF19030">
    <property type="entry name" value="TSP1_ADAMTS"/>
    <property type="match status" value="3"/>
</dbReference>
<dbReference type="InterPro" id="IPR000884">
    <property type="entry name" value="TSP1_rpt"/>
</dbReference>
<dbReference type="GO" id="GO:0030198">
    <property type="term" value="P:extracellular matrix organization"/>
    <property type="evidence" value="ECO:0007669"/>
    <property type="project" value="InterPro"/>
</dbReference>
<feature type="compositionally biased region" description="Pro residues" evidence="16">
    <location>
        <begin position="880"/>
        <end position="890"/>
    </location>
</feature>
<evidence type="ECO:0000256" key="12">
    <source>
        <dbReference type="ARBA" id="ARBA00023157"/>
    </source>
</evidence>
<evidence type="ECO:0000256" key="4">
    <source>
        <dbReference type="ARBA" id="ARBA00022670"/>
    </source>
</evidence>
<feature type="disulfide bond" evidence="15">
    <location>
        <begin position="81"/>
        <end position="111"/>
    </location>
</feature>
<dbReference type="PANTHER" id="PTHR13723:SF200">
    <property type="entry name" value="ADAM METALLOPEPTIDASE WITH THROMBOSPONDIN TYPE 1 MOTIF B, ISOFORM B"/>
    <property type="match status" value="1"/>
</dbReference>
<dbReference type="SMART" id="SM00209">
    <property type="entry name" value="TSP1"/>
    <property type="match status" value="4"/>
</dbReference>
<accession>A0AAW0TQD3</accession>
<evidence type="ECO:0000256" key="13">
    <source>
        <dbReference type="ARBA" id="ARBA00023180"/>
    </source>
</evidence>
<dbReference type="Gene3D" id="2.60.120.830">
    <property type="match status" value="1"/>
</dbReference>
<dbReference type="InterPro" id="IPR013273">
    <property type="entry name" value="ADAMTS/ADAMTS-like"/>
</dbReference>
<dbReference type="Pfam" id="PF17771">
    <property type="entry name" value="ADAMTS_CR_2"/>
    <property type="match status" value="1"/>
</dbReference>
<dbReference type="PROSITE" id="PS50092">
    <property type="entry name" value="TSP1"/>
    <property type="match status" value="4"/>
</dbReference>
<feature type="compositionally biased region" description="Low complexity" evidence="16">
    <location>
        <begin position="648"/>
        <end position="737"/>
    </location>
</feature>
<feature type="disulfide bond" evidence="15">
    <location>
        <begin position="105"/>
        <end position="116"/>
    </location>
</feature>
<feature type="compositionally biased region" description="Low complexity" evidence="16">
    <location>
        <begin position="744"/>
        <end position="761"/>
    </location>
</feature>
<dbReference type="Pfam" id="PF00090">
    <property type="entry name" value="TSP_1"/>
    <property type="match status" value="1"/>
</dbReference>
<dbReference type="FunFam" id="2.20.100.10:FF:000005">
    <property type="entry name" value="ADAM metallopeptidase with thrombospondin type 1 motif 9"/>
    <property type="match status" value="1"/>
</dbReference>
<dbReference type="AlphaFoldDB" id="A0AAW0TQD3"/>
<keyword evidence="21" id="KW-1185">Reference proteome</keyword>
<keyword evidence="8" id="KW-0378">Hydrolase</keyword>
<evidence type="ECO:0000256" key="3">
    <source>
        <dbReference type="ARBA" id="ARBA00022530"/>
    </source>
</evidence>
<evidence type="ECO:0000256" key="14">
    <source>
        <dbReference type="PIRSR" id="PIRSR613273-2"/>
    </source>
</evidence>
<feature type="binding site" evidence="14">
    <location>
        <position position="36"/>
    </location>
    <ligand>
        <name>Ca(2+)</name>
        <dbReference type="ChEBI" id="CHEBI:29108"/>
        <label>2</label>
    </ligand>
</feature>
<dbReference type="InterPro" id="IPR041645">
    <property type="entry name" value="ADAMTS_CR_2"/>
</dbReference>
<evidence type="ECO:0000259" key="17">
    <source>
        <dbReference type="Pfam" id="PF05986"/>
    </source>
</evidence>
<evidence type="ECO:0000256" key="6">
    <source>
        <dbReference type="ARBA" id="ARBA00022729"/>
    </source>
</evidence>
<gene>
    <name evidence="20" type="ORF">O3P69_008845</name>
</gene>
<feature type="compositionally biased region" description="Polar residues" evidence="16">
    <location>
        <begin position="953"/>
        <end position="967"/>
    </location>
</feature>
<keyword evidence="5 14" id="KW-0479">Metal-binding</keyword>
<feature type="compositionally biased region" description="Low complexity" evidence="16">
    <location>
        <begin position="983"/>
        <end position="993"/>
    </location>
</feature>
<feature type="binding site" evidence="14">
    <location>
        <position position="33"/>
    </location>
    <ligand>
        <name>Ca(2+)</name>
        <dbReference type="ChEBI" id="CHEBI:29108"/>
        <label>1</label>
    </ligand>
</feature>
<keyword evidence="9" id="KW-0862">Zinc</keyword>